<dbReference type="RefSeq" id="WP_319613046.1">
    <property type="nucleotide sequence ID" value="NZ_JAWXYB010000018.1"/>
</dbReference>
<evidence type="ECO:0000313" key="2">
    <source>
        <dbReference type="Proteomes" id="UP001279553"/>
    </source>
</evidence>
<name>A0AAW9DNE8_ACIAO</name>
<accession>A0AAW9DNE8</accession>
<gene>
    <name evidence="1" type="ORF">SIL87_04775</name>
</gene>
<sequence length="57" mass="6454">MAGREGEGFIFEKKKQKTFGGLGLGRFRRHSPGESEFFCFFFYKKRSASVLDLGLSA</sequence>
<keyword evidence="2" id="KW-1185">Reference proteome</keyword>
<reference evidence="1 2" key="1">
    <citation type="submission" date="2023-11" db="EMBL/GenBank/DDBJ databases">
        <title>MicrobeMod: A computational toolkit for identifying prokaryotic methylation and restriction-modification with nanopore sequencing.</title>
        <authorList>
            <person name="Crits-Christoph A."/>
            <person name="Kang S.C."/>
            <person name="Lee H."/>
            <person name="Ostrov N."/>
        </authorList>
    </citation>
    <scope>NUCLEOTIDE SEQUENCE [LARGE SCALE GENOMIC DNA]</scope>
    <source>
        <strain evidence="1 2">DSMZ 700</strain>
    </source>
</reference>
<evidence type="ECO:0000313" key="1">
    <source>
        <dbReference type="EMBL" id="MDX5930079.1"/>
    </source>
</evidence>
<organism evidence="1 2">
    <name type="scientific">Acidiphilium acidophilum</name>
    <name type="common">Thiobacillus acidophilus</name>
    <dbReference type="NCBI Taxonomy" id="76588"/>
    <lineage>
        <taxon>Bacteria</taxon>
        <taxon>Pseudomonadati</taxon>
        <taxon>Pseudomonadota</taxon>
        <taxon>Alphaproteobacteria</taxon>
        <taxon>Acetobacterales</taxon>
        <taxon>Acidocellaceae</taxon>
        <taxon>Acidiphilium</taxon>
    </lineage>
</organism>
<comment type="caution">
    <text evidence="1">The sequence shown here is derived from an EMBL/GenBank/DDBJ whole genome shotgun (WGS) entry which is preliminary data.</text>
</comment>
<proteinExistence type="predicted"/>
<protein>
    <submittedName>
        <fullName evidence="1">Uncharacterized protein</fullName>
    </submittedName>
</protein>
<dbReference type="EMBL" id="JAWXYB010000018">
    <property type="protein sequence ID" value="MDX5930079.1"/>
    <property type="molecule type" value="Genomic_DNA"/>
</dbReference>
<dbReference type="Proteomes" id="UP001279553">
    <property type="component" value="Unassembled WGS sequence"/>
</dbReference>
<dbReference type="AlphaFoldDB" id="A0AAW9DNE8"/>